<evidence type="ECO:0000313" key="1">
    <source>
        <dbReference type="EMBL" id="EMR71061.1"/>
    </source>
</evidence>
<dbReference type="OMA" id="YDMARSE"/>
<dbReference type="KEGG" id="ela:UCREL1_1911"/>
<dbReference type="HOGENOM" id="CLU_388845_0_0_1"/>
<reference evidence="2" key="1">
    <citation type="journal article" date="2013" name="Genome Announc.">
        <title>Draft genome sequence of the grapevine dieback fungus Eutypa lata UCR-EL1.</title>
        <authorList>
            <person name="Blanco-Ulate B."/>
            <person name="Rolshausen P.E."/>
            <person name="Cantu D."/>
        </authorList>
    </citation>
    <scope>NUCLEOTIDE SEQUENCE [LARGE SCALE GENOMIC DNA]</scope>
    <source>
        <strain evidence="2">UCR-EL1</strain>
    </source>
</reference>
<dbReference type="OrthoDB" id="5428138at2759"/>
<sequence length="710" mass="80797">MDYVVDSPYPELPKQSGVVSQLEYFREPSEPIVGDIGTQKAFLPHKSGESSGFPAGFGTGYRVYHSTRFDGFKHKLYFVRRDQGSIDHGVRRTNGDAYELAKFNKILYPGEYEKNSCLYHQNGDWKDMPEDLQRMLKLATWPLVFGAPTIAPFVKSKFGFSARAAEQPNLLAKMCMTPEIFQMVLGNLVDSWESVSNLGRTSQLLFETIGSSFMHCDLTTGDFLDIDKSEDTLRRLVINGRRTRDETKDVAVSPFPDFSRAMDYSLKLFKAIQHRPEQFQHLLLQRVPYLNIFAVRAIVRSLPNLKTIGIHNCELMTFGNTSTLIEVVRYVNRDRAAHGITTRLNLDFYPRYFQGPITGSLGCFGAVPHDEGTLEIHKSVIATLLHVIPMATAAGIDLLKPGKAFRRWLDKLPLHLDTLPCILEAIMNLISYRNGAYGDVSSFDAQTKCNMEMTLWVDIIVATNGAPMREEVLKPTMISELKENEVILYSCRDCGEELPRWFFREDYADRRDEYRVCRGCQLVWFLNQHAYNMHRRKRDIANMLWESGLILDVPTLMGGPIQLNNNGTLAAAMHNLPAPGAPAINHRLRQARRWARTFNRAYFQDQRQVGYLENRVRLLRIQRDSFVGGSPEMWQNDADLELAKQQLMMLRIRVGRGQFAPDPQRELALSWQKLIDSFRSVVAMGTGQLVNKGPRPTLNTAAFGVDCVGF</sequence>
<keyword evidence="2" id="KW-1185">Reference proteome</keyword>
<proteinExistence type="predicted"/>
<evidence type="ECO:0000313" key="2">
    <source>
        <dbReference type="Proteomes" id="UP000012174"/>
    </source>
</evidence>
<dbReference type="EMBL" id="KB705715">
    <property type="protein sequence ID" value="EMR71061.1"/>
    <property type="molecule type" value="Genomic_DNA"/>
</dbReference>
<dbReference type="STRING" id="1287681.M7TMC4"/>
<dbReference type="Proteomes" id="UP000012174">
    <property type="component" value="Unassembled WGS sequence"/>
</dbReference>
<dbReference type="AlphaFoldDB" id="M7TMC4"/>
<gene>
    <name evidence="1" type="ORF">UCREL1_1911</name>
</gene>
<dbReference type="eggNOG" id="ENOG502RIU6">
    <property type="taxonomic scope" value="Eukaryota"/>
</dbReference>
<name>M7TMC4_EUTLA</name>
<organism evidence="1 2">
    <name type="scientific">Eutypa lata (strain UCR-EL1)</name>
    <name type="common">Grapevine dieback disease fungus</name>
    <name type="synonym">Eutypa armeniacae</name>
    <dbReference type="NCBI Taxonomy" id="1287681"/>
    <lineage>
        <taxon>Eukaryota</taxon>
        <taxon>Fungi</taxon>
        <taxon>Dikarya</taxon>
        <taxon>Ascomycota</taxon>
        <taxon>Pezizomycotina</taxon>
        <taxon>Sordariomycetes</taxon>
        <taxon>Xylariomycetidae</taxon>
        <taxon>Xylariales</taxon>
        <taxon>Diatrypaceae</taxon>
        <taxon>Eutypa</taxon>
    </lineage>
</organism>
<protein>
    <submittedName>
        <fullName evidence="1">Uncharacterized protein</fullName>
    </submittedName>
</protein>
<accession>M7TMC4</accession>